<dbReference type="SUPFAM" id="SSF55781">
    <property type="entry name" value="GAF domain-like"/>
    <property type="match status" value="1"/>
</dbReference>
<feature type="domain" description="IclR-ED" evidence="3">
    <location>
        <begin position="57"/>
        <end position="254"/>
    </location>
</feature>
<dbReference type="Proteomes" id="UP000620156">
    <property type="component" value="Unassembled WGS sequence"/>
</dbReference>
<dbReference type="AlphaFoldDB" id="A0A918EU35"/>
<dbReference type="PROSITE" id="PS51078">
    <property type="entry name" value="ICLR_ED"/>
    <property type="match status" value="1"/>
</dbReference>
<protein>
    <recommendedName>
        <fullName evidence="3">IclR-ED domain-containing protein</fullName>
    </recommendedName>
</protein>
<keyword evidence="2" id="KW-0804">Transcription</keyword>
<organism evidence="4 5">
    <name type="scientific">Streptomyces ruber</name>
    <dbReference type="NCBI Taxonomy" id="83378"/>
    <lineage>
        <taxon>Bacteria</taxon>
        <taxon>Bacillati</taxon>
        <taxon>Actinomycetota</taxon>
        <taxon>Actinomycetes</taxon>
        <taxon>Kitasatosporales</taxon>
        <taxon>Streptomycetaceae</taxon>
        <taxon>Streptomyces</taxon>
    </lineage>
</organism>
<gene>
    <name evidence="4" type="ORF">GCM10010145_46950</name>
</gene>
<dbReference type="InterPro" id="IPR050707">
    <property type="entry name" value="HTH_MetabolicPath_Reg"/>
</dbReference>
<reference evidence="4" key="1">
    <citation type="journal article" date="2014" name="Int. J. Syst. Evol. Microbiol.">
        <title>Complete genome sequence of Corynebacterium casei LMG S-19264T (=DSM 44701T), isolated from a smear-ripened cheese.</title>
        <authorList>
            <consortium name="US DOE Joint Genome Institute (JGI-PGF)"/>
            <person name="Walter F."/>
            <person name="Albersmeier A."/>
            <person name="Kalinowski J."/>
            <person name="Ruckert C."/>
        </authorList>
    </citation>
    <scope>NUCLEOTIDE SEQUENCE</scope>
    <source>
        <strain evidence="4">JCM 3131</strain>
    </source>
</reference>
<dbReference type="InterPro" id="IPR014757">
    <property type="entry name" value="Tscrpt_reg_IclR_C"/>
</dbReference>
<proteinExistence type="predicted"/>
<sequence>MLVVQAFTLLPGADHGPSELAAATGLHITVVYRILQSGIATSIFLRVPPGRYRLGPGAAQVGMQAMAATLDAGVARPALEHLSRTVDGFALLWVLSPYGGPRKAYGTSAPGRYDFESLGLSVTDLIEVSHSLRVGASGRAIAAHLPPFLLSSILEQPLPAGAGPGTARTPAEFAASLDEIREAGYAVAREEVPGWSAVAAPVMWGDSVYGAVSVLKPSSLMSGDLALPVAATVATAERLNLLASGGTDPRSLAG</sequence>
<keyword evidence="1" id="KW-0805">Transcription regulation</keyword>
<dbReference type="Gene3D" id="1.10.10.10">
    <property type="entry name" value="Winged helix-like DNA-binding domain superfamily/Winged helix DNA-binding domain"/>
    <property type="match status" value="1"/>
</dbReference>
<evidence type="ECO:0000313" key="5">
    <source>
        <dbReference type="Proteomes" id="UP000620156"/>
    </source>
</evidence>
<evidence type="ECO:0000313" key="4">
    <source>
        <dbReference type="EMBL" id="GGQ71986.1"/>
    </source>
</evidence>
<keyword evidence="5" id="KW-1185">Reference proteome</keyword>
<evidence type="ECO:0000259" key="3">
    <source>
        <dbReference type="PROSITE" id="PS51078"/>
    </source>
</evidence>
<dbReference type="InterPro" id="IPR036390">
    <property type="entry name" value="WH_DNA-bd_sf"/>
</dbReference>
<evidence type="ECO:0000256" key="1">
    <source>
        <dbReference type="ARBA" id="ARBA00023015"/>
    </source>
</evidence>
<dbReference type="Gene3D" id="3.30.450.40">
    <property type="match status" value="1"/>
</dbReference>
<dbReference type="InterPro" id="IPR036388">
    <property type="entry name" value="WH-like_DNA-bd_sf"/>
</dbReference>
<dbReference type="PANTHER" id="PTHR30136:SF8">
    <property type="entry name" value="TRANSCRIPTIONAL REGULATORY PROTEIN"/>
    <property type="match status" value="1"/>
</dbReference>
<dbReference type="InterPro" id="IPR029016">
    <property type="entry name" value="GAF-like_dom_sf"/>
</dbReference>
<dbReference type="PANTHER" id="PTHR30136">
    <property type="entry name" value="HELIX-TURN-HELIX TRANSCRIPTIONAL REGULATOR, ICLR FAMILY"/>
    <property type="match status" value="1"/>
</dbReference>
<dbReference type="GO" id="GO:0045892">
    <property type="term" value="P:negative regulation of DNA-templated transcription"/>
    <property type="evidence" value="ECO:0007669"/>
    <property type="project" value="TreeGrafter"/>
</dbReference>
<name>A0A918EU35_9ACTN</name>
<accession>A0A918EU35</accession>
<dbReference type="GO" id="GO:0003700">
    <property type="term" value="F:DNA-binding transcription factor activity"/>
    <property type="evidence" value="ECO:0007669"/>
    <property type="project" value="TreeGrafter"/>
</dbReference>
<reference evidence="4" key="2">
    <citation type="submission" date="2020-09" db="EMBL/GenBank/DDBJ databases">
        <authorList>
            <person name="Sun Q."/>
            <person name="Ohkuma M."/>
        </authorList>
    </citation>
    <scope>NUCLEOTIDE SEQUENCE</scope>
    <source>
        <strain evidence="4">JCM 3131</strain>
    </source>
</reference>
<dbReference type="GO" id="GO:0003677">
    <property type="term" value="F:DNA binding"/>
    <property type="evidence" value="ECO:0007669"/>
    <property type="project" value="TreeGrafter"/>
</dbReference>
<dbReference type="EMBL" id="BMQK01000012">
    <property type="protein sequence ID" value="GGQ71986.1"/>
    <property type="molecule type" value="Genomic_DNA"/>
</dbReference>
<dbReference type="Pfam" id="PF01614">
    <property type="entry name" value="IclR_C"/>
    <property type="match status" value="1"/>
</dbReference>
<dbReference type="SUPFAM" id="SSF46785">
    <property type="entry name" value="Winged helix' DNA-binding domain"/>
    <property type="match status" value="1"/>
</dbReference>
<evidence type="ECO:0000256" key="2">
    <source>
        <dbReference type="ARBA" id="ARBA00023163"/>
    </source>
</evidence>
<comment type="caution">
    <text evidence="4">The sequence shown here is derived from an EMBL/GenBank/DDBJ whole genome shotgun (WGS) entry which is preliminary data.</text>
</comment>